<dbReference type="EMBL" id="VSIY01000003">
    <property type="protein sequence ID" value="TYB83377.1"/>
    <property type="molecule type" value="Genomic_DNA"/>
</dbReference>
<dbReference type="PROSITE" id="PS00211">
    <property type="entry name" value="ABC_TRANSPORTER_1"/>
    <property type="match status" value="1"/>
</dbReference>
<accession>A0A5D0RP59</accession>
<keyword evidence="1" id="KW-0813">Transport</keyword>
<dbReference type="InterPro" id="IPR017871">
    <property type="entry name" value="ABC_transporter-like_CS"/>
</dbReference>
<dbReference type="SMART" id="SM00382">
    <property type="entry name" value="AAA"/>
    <property type="match status" value="1"/>
</dbReference>
<dbReference type="PANTHER" id="PTHR24220:SF685">
    <property type="entry name" value="ABC TRANSPORTER RELATED"/>
    <property type="match status" value="1"/>
</dbReference>
<dbReference type="InterPro" id="IPR015854">
    <property type="entry name" value="ABC_transpr_LolD-like"/>
</dbReference>
<protein>
    <submittedName>
        <fullName evidence="5">ABC transporter ATP-binding protein</fullName>
    </submittedName>
</protein>
<dbReference type="Gene3D" id="3.40.50.300">
    <property type="entry name" value="P-loop containing nucleotide triphosphate hydrolases"/>
    <property type="match status" value="1"/>
</dbReference>
<keyword evidence="3 5" id="KW-0067">ATP-binding</keyword>
<keyword evidence="6" id="KW-1185">Reference proteome</keyword>
<dbReference type="Proteomes" id="UP000322080">
    <property type="component" value="Unassembled WGS sequence"/>
</dbReference>
<dbReference type="GO" id="GO:0005886">
    <property type="term" value="C:plasma membrane"/>
    <property type="evidence" value="ECO:0007669"/>
    <property type="project" value="TreeGrafter"/>
</dbReference>
<evidence type="ECO:0000313" key="5">
    <source>
        <dbReference type="EMBL" id="TYB83377.1"/>
    </source>
</evidence>
<dbReference type="GO" id="GO:0022857">
    <property type="term" value="F:transmembrane transporter activity"/>
    <property type="evidence" value="ECO:0007669"/>
    <property type="project" value="TreeGrafter"/>
</dbReference>
<dbReference type="PANTHER" id="PTHR24220">
    <property type="entry name" value="IMPORT ATP-BINDING PROTEIN"/>
    <property type="match status" value="1"/>
</dbReference>
<dbReference type="SUPFAM" id="SSF52540">
    <property type="entry name" value="P-loop containing nucleoside triphosphate hydrolases"/>
    <property type="match status" value="1"/>
</dbReference>
<dbReference type="InterPro" id="IPR017911">
    <property type="entry name" value="MacB-like_ATP-bd"/>
</dbReference>
<feature type="domain" description="ABC transporter" evidence="4">
    <location>
        <begin position="1"/>
        <end position="206"/>
    </location>
</feature>
<dbReference type="InterPro" id="IPR003439">
    <property type="entry name" value="ABC_transporter-like_ATP-bd"/>
</dbReference>
<dbReference type="PROSITE" id="PS50893">
    <property type="entry name" value="ABC_TRANSPORTER_2"/>
    <property type="match status" value="1"/>
</dbReference>
<evidence type="ECO:0000256" key="1">
    <source>
        <dbReference type="ARBA" id="ARBA00022448"/>
    </source>
</evidence>
<sequence>MHRAALDGLSLMVETGEMLAITGPSGSGKSTAMYALAGLIGLEAGRVEIAGRRPEGRADWTRLRAGPIGLVFQEDWLLPTLSAAQNVAMPMVGGRRRARDRLIRAEALLAEVGLAGMGARAPAGLSGGERQRVAIARALANDPSILLADEPTGELDRDNSRQIVRLLSELSARAGVTMVIVTHDPEVAAACTRQVRLVDGRIEGGP</sequence>
<proteinExistence type="predicted"/>
<keyword evidence="2" id="KW-0547">Nucleotide-binding</keyword>
<name>A0A5D0RP59_9RHOB</name>
<dbReference type="CDD" id="cd03255">
    <property type="entry name" value="ABC_MJ0796_LolCDE_FtsE"/>
    <property type="match status" value="1"/>
</dbReference>
<dbReference type="GO" id="GO:0016887">
    <property type="term" value="F:ATP hydrolysis activity"/>
    <property type="evidence" value="ECO:0007669"/>
    <property type="project" value="InterPro"/>
</dbReference>
<dbReference type="InterPro" id="IPR027417">
    <property type="entry name" value="P-loop_NTPase"/>
</dbReference>
<evidence type="ECO:0000256" key="2">
    <source>
        <dbReference type="ARBA" id="ARBA00022741"/>
    </source>
</evidence>
<dbReference type="Pfam" id="PF00005">
    <property type="entry name" value="ABC_tran"/>
    <property type="match status" value="1"/>
</dbReference>
<comment type="caution">
    <text evidence="5">The sequence shown here is derived from an EMBL/GenBank/DDBJ whole genome shotgun (WGS) entry which is preliminary data.</text>
</comment>
<gene>
    <name evidence="5" type="ORF">FVF75_03000</name>
</gene>
<evidence type="ECO:0000259" key="4">
    <source>
        <dbReference type="PROSITE" id="PS50893"/>
    </source>
</evidence>
<evidence type="ECO:0000256" key="3">
    <source>
        <dbReference type="ARBA" id="ARBA00022840"/>
    </source>
</evidence>
<reference evidence="5 6" key="1">
    <citation type="submission" date="2019-08" db="EMBL/GenBank/DDBJ databases">
        <title>Identification of a novel species of the genus Boseongicola.</title>
        <authorList>
            <person name="Zhang X.-Q."/>
        </authorList>
    </citation>
    <scope>NUCLEOTIDE SEQUENCE [LARGE SCALE GENOMIC DNA]</scope>
    <source>
        <strain evidence="5 6">HY14</strain>
    </source>
</reference>
<dbReference type="GO" id="GO:0005524">
    <property type="term" value="F:ATP binding"/>
    <property type="evidence" value="ECO:0007669"/>
    <property type="project" value="UniProtKB-KW"/>
</dbReference>
<organism evidence="5 6">
    <name type="scientific">Maritimibacter fusiformis</name>
    <dbReference type="NCBI Taxonomy" id="2603819"/>
    <lineage>
        <taxon>Bacteria</taxon>
        <taxon>Pseudomonadati</taxon>
        <taxon>Pseudomonadota</taxon>
        <taxon>Alphaproteobacteria</taxon>
        <taxon>Rhodobacterales</taxon>
        <taxon>Roseobacteraceae</taxon>
        <taxon>Maritimibacter</taxon>
    </lineage>
</organism>
<evidence type="ECO:0000313" key="6">
    <source>
        <dbReference type="Proteomes" id="UP000322080"/>
    </source>
</evidence>
<dbReference type="InterPro" id="IPR003593">
    <property type="entry name" value="AAA+_ATPase"/>
</dbReference>
<dbReference type="AlphaFoldDB" id="A0A5D0RP59"/>